<feature type="transmembrane region" description="Helical" evidence="6">
    <location>
        <begin position="250"/>
        <end position="267"/>
    </location>
</feature>
<sequence>MATAAADDSSDIAESELGSGERTPLLASDSSTLSGRDIDQHKDALDVENNIKTETSTLGRQIGWSSAFILVISRVIGSGIYAMPGVVLSEVGSTGLALSLWVAGALVSYTGLAITIEYGAMFPRSGGVKVYLEETYRRPHLLATVLVAVHAVLLGFTASNCIIFAKYMLYAANIEPSDISTKLSAVGLLTLITIVHGCFYRTGVYVQNLLGWLKIGLTVFMIMTGFTVLARSKEPVPKWAEIWAGSTSDWNTISTAFFKILYSFAGLENVNNVMNEVKKPIRTIKTVGPAGLLTACLMYLLINISYLAVVPVDEVKQSRELIAALFFEKVGFGRSFLPIAIALSAAGNVMVVVFSTARFKQEIARSGVLPLPKILASNEPFNSPLGGLLIHYIPSVLVIVLPPSSTVYSFIADVEGYSGQFFGLAIAAGLLILRWKQPNLPRPYKAWLPVVWFRIALAICLIMAPLFPPKKRPEGMFYATYALLGIAVLIFGIAYWFATVIAWPRYRGYKLVEETEALRDGTKITKLVRRPLQNVSYATSSPHPVQHHEPLPNYGVLTDKSGIRPGGTIYTHDVEVL</sequence>
<dbReference type="PANTHER" id="PTHR11785">
    <property type="entry name" value="AMINO ACID TRANSPORTER"/>
    <property type="match status" value="1"/>
</dbReference>
<dbReference type="EMBL" id="LFJN01000008">
    <property type="protein sequence ID" value="KPI42035.1"/>
    <property type="molecule type" value="Genomic_DNA"/>
</dbReference>
<evidence type="ECO:0000313" key="7">
    <source>
        <dbReference type="EMBL" id="KPI42035.1"/>
    </source>
</evidence>
<evidence type="ECO:0000256" key="4">
    <source>
        <dbReference type="ARBA" id="ARBA00023136"/>
    </source>
</evidence>
<keyword evidence="4 6" id="KW-0472">Membrane</keyword>
<dbReference type="PANTHER" id="PTHR11785:SF532">
    <property type="entry name" value="TRANSPORTER, PUTATIVE (EUROFUNG)-RELATED"/>
    <property type="match status" value="1"/>
</dbReference>
<dbReference type="Gene3D" id="1.20.1740.10">
    <property type="entry name" value="Amino acid/polyamine transporter I"/>
    <property type="match status" value="1"/>
</dbReference>
<evidence type="ECO:0000256" key="6">
    <source>
        <dbReference type="SAM" id="Phobius"/>
    </source>
</evidence>
<evidence type="ECO:0000313" key="8">
    <source>
        <dbReference type="Proteomes" id="UP000038010"/>
    </source>
</evidence>
<proteinExistence type="predicted"/>
<feature type="transmembrane region" description="Helical" evidence="6">
    <location>
        <begin position="447"/>
        <end position="467"/>
    </location>
</feature>
<feature type="transmembrane region" description="Helical" evidence="6">
    <location>
        <begin position="212"/>
        <end position="230"/>
    </location>
</feature>
<evidence type="ECO:0000256" key="5">
    <source>
        <dbReference type="SAM" id="MobiDB-lite"/>
    </source>
</evidence>
<keyword evidence="3 6" id="KW-1133">Transmembrane helix</keyword>
<dbReference type="Pfam" id="PF13520">
    <property type="entry name" value="AA_permease_2"/>
    <property type="match status" value="1"/>
</dbReference>
<feature type="transmembrane region" description="Helical" evidence="6">
    <location>
        <begin position="389"/>
        <end position="411"/>
    </location>
</feature>
<dbReference type="InterPro" id="IPR050598">
    <property type="entry name" value="AminoAcid_Transporter"/>
</dbReference>
<dbReference type="GO" id="GO:0015179">
    <property type="term" value="F:L-amino acid transmembrane transporter activity"/>
    <property type="evidence" value="ECO:0007669"/>
    <property type="project" value="TreeGrafter"/>
</dbReference>
<accession>A0A0N1H709</accession>
<dbReference type="Proteomes" id="UP000038010">
    <property type="component" value="Unassembled WGS sequence"/>
</dbReference>
<reference evidence="7 8" key="1">
    <citation type="submission" date="2015-06" db="EMBL/GenBank/DDBJ databases">
        <title>Draft genome of the ant-associated black yeast Phialophora attae CBS 131958.</title>
        <authorList>
            <person name="Moreno L.F."/>
            <person name="Stielow B.J."/>
            <person name="de Hoog S."/>
            <person name="Vicente V.A."/>
            <person name="Weiss V.A."/>
            <person name="de Vries M."/>
            <person name="Cruz L.M."/>
            <person name="Souza E.M."/>
        </authorList>
    </citation>
    <scope>NUCLEOTIDE SEQUENCE [LARGE SCALE GENOMIC DNA]</scope>
    <source>
        <strain evidence="7 8">CBS 131958</strain>
    </source>
</reference>
<feature type="transmembrane region" description="Helical" evidence="6">
    <location>
        <begin position="95"/>
        <end position="120"/>
    </location>
</feature>
<feature type="transmembrane region" description="Helical" evidence="6">
    <location>
        <begin position="287"/>
        <end position="309"/>
    </location>
</feature>
<organism evidence="7 8">
    <name type="scientific">Cyphellophora attinorum</name>
    <dbReference type="NCBI Taxonomy" id="1664694"/>
    <lineage>
        <taxon>Eukaryota</taxon>
        <taxon>Fungi</taxon>
        <taxon>Dikarya</taxon>
        <taxon>Ascomycota</taxon>
        <taxon>Pezizomycotina</taxon>
        <taxon>Eurotiomycetes</taxon>
        <taxon>Chaetothyriomycetidae</taxon>
        <taxon>Chaetothyriales</taxon>
        <taxon>Cyphellophoraceae</taxon>
        <taxon>Cyphellophora</taxon>
    </lineage>
</organism>
<dbReference type="AlphaFoldDB" id="A0A0N1H709"/>
<dbReference type="STRING" id="1664694.A0A0N1H709"/>
<feature type="transmembrane region" description="Helical" evidence="6">
    <location>
        <begin position="336"/>
        <end position="357"/>
    </location>
</feature>
<keyword evidence="8" id="KW-1185">Reference proteome</keyword>
<dbReference type="RefSeq" id="XP_018001998.1">
    <property type="nucleotide sequence ID" value="XM_018145668.1"/>
</dbReference>
<protein>
    <submittedName>
        <fullName evidence="7">Low-affinity methionine permease</fullName>
    </submittedName>
</protein>
<feature type="transmembrane region" description="Helical" evidence="6">
    <location>
        <begin position="141"/>
        <end position="167"/>
    </location>
</feature>
<dbReference type="GeneID" id="28737548"/>
<comment type="subcellular location">
    <subcellularLocation>
        <location evidence="1">Membrane</location>
        <topology evidence="1">Multi-pass membrane protein</topology>
    </subcellularLocation>
</comment>
<feature type="transmembrane region" description="Helical" evidence="6">
    <location>
        <begin position="62"/>
        <end position="83"/>
    </location>
</feature>
<feature type="transmembrane region" description="Helical" evidence="6">
    <location>
        <begin position="417"/>
        <end position="435"/>
    </location>
</feature>
<dbReference type="VEuPathDB" id="FungiDB:AB675_5457"/>
<feature type="region of interest" description="Disordered" evidence="5">
    <location>
        <begin position="1"/>
        <end position="34"/>
    </location>
</feature>
<comment type="caution">
    <text evidence="7">The sequence shown here is derived from an EMBL/GenBank/DDBJ whole genome shotgun (WGS) entry which is preliminary data.</text>
</comment>
<dbReference type="InterPro" id="IPR002293">
    <property type="entry name" value="AA/rel_permease1"/>
</dbReference>
<dbReference type="GO" id="GO:0016020">
    <property type="term" value="C:membrane"/>
    <property type="evidence" value="ECO:0007669"/>
    <property type="project" value="UniProtKB-SubCell"/>
</dbReference>
<evidence type="ECO:0000256" key="3">
    <source>
        <dbReference type="ARBA" id="ARBA00022989"/>
    </source>
</evidence>
<keyword evidence="2 6" id="KW-0812">Transmembrane</keyword>
<name>A0A0N1H709_9EURO</name>
<gene>
    <name evidence="7" type="ORF">AB675_5457</name>
</gene>
<feature type="transmembrane region" description="Helical" evidence="6">
    <location>
        <begin position="479"/>
        <end position="503"/>
    </location>
</feature>
<dbReference type="OrthoDB" id="5982228at2759"/>
<evidence type="ECO:0000256" key="2">
    <source>
        <dbReference type="ARBA" id="ARBA00022692"/>
    </source>
</evidence>
<feature type="transmembrane region" description="Helical" evidence="6">
    <location>
        <begin position="179"/>
        <end position="200"/>
    </location>
</feature>
<evidence type="ECO:0000256" key="1">
    <source>
        <dbReference type="ARBA" id="ARBA00004141"/>
    </source>
</evidence>